<sequence>MSGRRERESD</sequence>
<reference evidence="1" key="1">
    <citation type="submission" date="2014-11" db="EMBL/GenBank/DDBJ databases">
        <authorList>
            <person name="Amaro Gonzalez C."/>
        </authorList>
    </citation>
    <scope>NUCLEOTIDE SEQUENCE</scope>
</reference>
<dbReference type="EMBL" id="GBXM01101348">
    <property type="protein sequence ID" value="JAH07229.1"/>
    <property type="molecule type" value="Transcribed_RNA"/>
</dbReference>
<evidence type="ECO:0000313" key="1">
    <source>
        <dbReference type="EMBL" id="JAH07229.1"/>
    </source>
</evidence>
<proteinExistence type="predicted"/>
<reference evidence="1" key="2">
    <citation type="journal article" date="2015" name="Fish Shellfish Immunol.">
        <title>Early steps in the European eel (Anguilla anguilla)-Vibrio vulnificus interaction in the gills: Role of the RtxA13 toxin.</title>
        <authorList>
            <person name="Callol A."/>
            <person name="Pajuelo D."/>
            <person name="Ebbesson L."/>
            <person name="Teles M."/>
            <person name="MacKenzie S."/>
            <person name="Amaro C."/>
        </authorList>
    </citation>
    <scope>NUCLEOTIDE SEQUENCE</scope>
</reference>
<accession>A0A0E9PRW8</accession>
<name>A0A0E9PRW8_ANGAN</name>
<protein>
    <submittedName>
        <fullName evidence="1">Uncharacterized protein</fullName>
    </submittedName>
</protein>
<organism evidence="1">
    <name type="scientific">Anguilla anguilla</name>
    <name type="common">European freshwater eel</name>
    <name type="synonym">Muraena anguilla</name>
    <dbReference type="NCBI Taxonomy" id="7936"/>
    <lineage>
        <taxon>Eukaryota</taxon>
        <taxon>Metazoa</taxon>
        <taxon>Chordata</taxon>
        <taxon>Craniata</taxon>
        <taxon>Vertebrata</taxon>
        <taxon>Euteleostomi</taxon>
        <taxon>Actinopterygii</taxon>
        <taxon>Neopterygii</taxon>
        <taxon>Teleostei</taxon>
        <taxon>Anguilliformes</taxon>
        <taxon>Anguillidae</taxon>
        <taxon>Anguilla</taxon>
    </lineage>
</organism>